<comment type="caution">
    <text evidence="2">The sequence shown here is derived from an EMBL/GenBank/DDBJ whole genome shotgun (WGS) entry which is preliminary data.</text>
</comment>
<evidence type="ECO:0000313" key="2">
    <source>
        <dbReference type="EMBL" id="KAL2060449.1"/>
    </source>
</evidence>
<accession>A0ABR4BS15</accession>
<sequence length="257" mass="28632">MHIVAFVILGCLTSNILAGGLPNGFERVWLWYAYSLDCQRPVAERVMKDCVSIVGGGPCYFTEFMEVVDGQPRGTYWNTPTSHYLQDPYQLNPDPAATAQRIFNAGWTQDFRPNNFMRATQQNGYIGMIEDVSGIFGDCRKDGAFLQRNQGIFDLADESLRQAVGYRGKAWSDFLISDAKQNLRGIKMTEVNSEFGRVFDFFATISNSDNAGITDLNNKVSNFVATKHSAIDASAESHWKVMSAMNDARDVASGNCR</sequence>
<protein>
    <submittedName>
        <fullName evidence="2">Uncharacterized protein</fullName>
    </submittedName>
</protein>
<dbReference type="EMBL" id="JAZHXI010000022">
    <property type="protein sequence ID" value="KAL2060449.1"/>
    <property type="molecule type" value="Genomic_DNA"/>
</dbReference>
<dbReference type="Proteomes" id="UP001595075">
    <property type="component" value="Unassembled WGS sequence"/>
</dbReference>
<evidence type="ECO:0000256" key="1">
    <source>
        <dbReference type="SAM" id="SignalP"/>
    </source>
</evidence>
<feature type="chain" id="PRO_5045280849" evidence="1">
    <location>
        <begin position="19"/>
        <end position="257"/>
    </location>
</feature>
<gene>
    <name evidence="2" type="ORF">VTL71DRAFT_9480</name>
</gene>
<evidence type="ECO:0000313" key="3">
    <source>
        <dbReference type="Proteomes" id="UP001595075"/>
    </source>
</evidence>
<proteinExistence type="predicted"/>
<organism evidence="2 3">
    <name type="scientific">Oculimacula yallundae</name>
    <dbReference type="NCBI Taxonomy" id="86028"/>
    <lineage>
        <taxon>Eukaryota</taxon>
        <taxon>Fungi</taxon>
        <taxon>Dikarya</taxon>
        <taxon>Ascomycota</taxon>
        <taxon>Pezizomycotina</taxon>
        <taxon>Leotiomycetes</taxon>
        <taxon>Helotiales</taxon>
        <taxon>Ploettnerulaceae</taxon>
        <taxon>Oculimacula</taxon>
    </lineage>
</organism>
<name>A0ABR4BS15_9HELO</name>
<feature type="signal peptide" evidence="1">
    <location>
        <begin position="1"/>
        <end position="18"/>
    </location>
</feature>
<keyword evidence="3" id="KW-1185">Reference proteome</keyword>
<keyword evidence="1" id="KW-0732">Signal</keyword>
<reference evidence="2 3" key="1">
    <citation type="journal article" date="2024" name="Commun. Biol.">
        <title>Comparative genomic analysis of thermophilic fungi reveals convergent evolutionary adaptations and gene losses.</title>
        <authorList>
            <person name="Steindorff A.S."/>
            <person name="Aguilar-Pontes M.V."/>
            <person name="Robinson A.J."/>
            <person name="Andreopoulos B."/>
            <person name="LaButti K."/>
            <person name="Kuo A."/>
            <person name="Mondo S."/>
            <person name="Riley R."/>
            <person name="Otillar R."/>
            <person name="Haridas S."/>
            <person name="Lipzen A."/>
            <person name="Grimwood J."/>
            <person name="Schmutz J."/>
            <person name="Clum A."/>
            <person name="Reid I.D."/>
            <person name="Moisan M.C."/>
            <person name="Butler G."/>
            <person name="Nguyen T.T.M."/>
            <person name="Dewar K."/>
            <person name="Conant G."/>
            <person name="Drula E."/>
            <person name="Henrissat B."/>
            <person name="Hansel C."/>
            <person name="Singer S."/>
            <person name="Hutchinson M.I."/>
            <person name="de Vries R.P."/>
            <person name="Natvig D.O."/>
            <person name="Powell A.J."/>
            <person name="Tsang A."/>
            <person name="Grigoriev I.V."/>
        </authorList>
    </citation>
    <scope>NUCLEOTIDE SEQUENCE [LARGE SCALE GENOMIC DNA]</scope>
    <source>
        <strain evidence="2 3">CBS 494.80</strain>
    </source>
</reference>